<gene>
    <name evidence="1" type="ORF">AALG99_08135</name>
</gene>
<dbReference type="RefSeq" id="WP_270430821.1">
    <property type="nucleotide sequence ID" value="NZ_NQOG01000009.1"/>
</dbReference>
<reference evidence="1 2" key="1">
    <citation type="submission" date="2024-03" db="EMBL/GenBank/DDBJ databases">
        <title>Mouse gut bacterial collection (mGBC) of GemPharmatech.</title>
        <authorList>
            <person name="He Y."/>
            <person name="Dong L."/>
            <person name="Wu D."/>
            <person name="Gao X."/>
            <person name="Lin Z."/>
        </authorList>
    </citation>
    <scope>NUCLEOTIDE SEQUENCE [LARGE SCALE GENOMIC DNA]</scope>
    <source>
        <strain evidence="1 2">32-10</strain>
    </source>
</reference>
<sequence>MLLGAIINIILDPVFIFGLHWGMKGAALATVTGQFLPSYLKQHRLRITEAASF</sequence>
<protein>
    <submittedName>
        <fullName evidence="1">Polysaccharide biosynthesis C-terminal domain-containing protein</fullName>
    </submittedName>
</protein>
<evidence type="ECO:0000313" key="2">
    <source>
        <dbReference type="Proteomes" id="UP001565219"/>
    </source>
</evidence>
<evidence type="ECO:0000313" key="1">
    <source>
        <dbReference type="EMBL" id="MEY8633491.1"/>
    </source>
</evidence>
<dbReference type="EMBL" id="JBCLTR010000008">
    <property type="protein sequence ID" value="MEY8633491.1"/>
    <property type="molecule type" value="Genomic_DNA"/>
</dbReference>
<organism evidence="1 2">
    <name type="scientific">Anaerostipes hominis</name>
    <name type="common">ex Lee et al. 2021</name>
    <dbReference type="NCBI Taxonomy" id="2025494"/>
    <lineage>
        <taxon>Bacteria</taxon>
        <taxon>Bacillati</taxon>
        <taxon>Bacillota</taxon>
        <taxon>Clostridia</taxon>
        <taxon>Lachnospirales</taxon>
        <taxon>Lachnospiraceae</taxon>
        <taxon>Anaerostipes</taxon>
    </lineage>
</organism>
<keyword evidence="2" id="KW-1185">Reference proteome</keyword>
<accession>A0ABV4DG25</accession>
<name>A0ABV4DG25_9FIRM</name>
<dbReference type="Proteomes" id="UP001565219">
    <property type="component" value="Unassembled WGS sequence"/>
</dbReference>
<proteinExistence type="predicted"/>
<comment type="caution">
    <text evidence="1">The sequence shown here is derived from an EMBL/GenBank/DDBJ whole genome shotgun (WGS) entry which is preliminary data.</text>
</comment>